<dbReference type="OrthoDB" id="10644171at2759"/>
<keyword evidence="3" id="KW-1185">Reference proteome</keyword>
<proteinExistence type="predicted"/>
<feature type="transmembrane region" description="Helical" evidence="1">
    <location>
        <begin position="12"/>
        <end position="36"/>
    </location>
</feature>
<accession>A0A367YGP8</accession>
<organism evidence="2 3">
    <name type="scientific">Candida viswanathii</name>
    <dbReference type="NCBI Taxonomy" id="5486"/>
    <lineage>
        <taxon>Eukaryota</taxon>
        <taxon>Fungi</taxon>
        <taxon>Dikarya</taxon>
        <taxon>Ascomycota</taxon>
        <taxon>Saccharomycotina</taxon>
        <taxon>Pichiomycetes</taxon>
        <taxon>Debaryomycetaceae</taxon>
        <taxon>Candida/Lodderomyces clade</taxon>
        <taxon>Candida</taxon>
    </lineage>
</organism>
<protein>
    <submittedName>
        <fullName evidence="2">Uncharacterized protein</fullName>
    </submittedName>
</protein>
<keyword evidence="1" id="KW-0812">Transmembrane</keyword>
<sequence length="162" mass="17969">MFANTEHKGITIFVSVIFRRAALAWPSIAGIVYGAIDLNKPYGYRMDFEFLAQCRVAVYTWVVFQILCIMVVAPCFGNRTSIASILILDLLSFGANIAYFVVGSGSEFIPFVDLFVPGLLLYITTMVLLVVFSGVPAIKRDGFMGLPKRRKFLYGCLFLSPG</sequence>
<gene>
    <name evidence="2" type="ORF">Cantr_00764</name>
</gene>
<keyword evidence="1" id="KW-0472">Membrane</keyword>
<dbReference type="Proteomes" id="UP000253472">
    <property type="component" value="Unassembled WGS sequence"/>
</dbReference>
<name>A0A367YGP8_9ASCO</name>
<evidence type="ECO:0000256" key="1">
    <source>
        <dbReference type="SAM" id="Phobius"/>
    </source>
</evidence>
<reference evidence="2 3" key="1">
    <citation type="submission" date="2018-06" db="EMBL/GenBank/DDBJ databases">
        <title>Whole genome sequencing of Candida tropicalis (genome annotated by CSBL at Korea University).</title>
        <authorList>
            <person name="Ahn J."/>
        </authorList>
    </citation>
    <scope>NUCLEOTIDE SEQUENCE [LARGE SCALE GENOMIC DNA]</scope>
    <source>
        <strain evidence="2 3">ATCC 20962</strain>
    </source>
</reference>
<feature type="transmembrane region" description="Helical" evidence="1">
    <location>
        <begin position="83"/>
        <end position="102"/>
    </location>
</feature>
<feature type="transmembrane region" description="Helical" evidence="1">
    <location>
        <begin position="114"/>
        <end position="138"/>
    </location>
</feature>
<comment type="caution">
    <text evidence="2">The sequence shown here is derived from an EMBL/GenBank/DDBJ whole genome shotgun (WGS) entry which is preliminary data.</text>
</comment>
<evidence type="ECO:0000313" key="2">
    <source>
        <dbReference type="EMBL" id="RCK65018.1"/>
    </source>
</evidence>
<evidence type="ECO:0000313" key="3">
    <source>
        <dbReference type="Proteomes" id="UP000253472"/>
    </source>
</evidence>
<keyword evidence="1" id="KW-1133">Transmembrane helix</keyword>
<dbReference type="EMBL" id="QLNQ01000021">
    <property type="protein sequence ID" value="RCK65018.1"/>
    <property type="molecule type" value="Genomic_DNA"/>
</dbReference>
<dbReference type="AlphaFoldDB" id="A0A367YGP8"/>
<feature type="transmembrane region" description="Helical" evidence="1">
    <location>
        <begin position="56"/>
        <end position="76"/>
    </location>
</feature>